<evidence type="ECO:0000313" key="26">
    <source>
        <dbReference type="Proteomes" id="UP000015103"/>
    </source>
</evidence>
<evidence type="ECO:0000256" key="12">
    <source>
        <dbReference type="ARBA" id="ARBA00022723"/>
    </source>
</evidence>
<evidence type="ECO:0000256" key="5">
    <source>
        <dbReference type="ARBA" id="ARBA00009985"/>
    </source>
</evidence>
<evidence type="ECO:0000256" key="8">
    <source>
        <dbReference type="ARBA" id="ARBA00022527"/>
    </source>
</evidence>
<evidence type="ECO:0000256" key="16">
    <source>
        <dbReference type="ARBA" id="ARBA00022840"/>
    </source>
</evidence>
<dbReference type="STRING" id="13249.T1HN05"/>
<dbReference type="GO" id="GO:0030295">
    <property type="term" value="F:protein kinase activator activity"/>
    <property type="evidence" value="ECO:0007669"/>
    <property type="project" value="InterPro"/>
</dbReference>
<keyword evidence="15" id="KW-0418">Kinase</keyword>
<keyword evidence="19" id="KW-0539">Nucleus</keyword>
<evidence type="ECO:0000256" key="4">
    <source>
        <dbReference type="ARBA" id="ARBA00004496"/>
    </source>
</evidence>
<dbReference type="FunCoup" id="T1HN05">
    <property type="interactions" value="1542"/>
</dbReference>
<dbReference type="GO" id="GO:0005634">
    <property type="term" value="C:nucleus"/>
    <property type="evidence" value="ECO:0007669"/>
    <property type="project" value="UniProtKB-SubCell"/>
</dbReference>
<dbReference type="InterPro" id="IPR039154">
    <property type="entry name" value="LKB1_c"/>
</dbReference>
<evidence type="ECO:0000256" key="13">
    <source>
        <dbReference type="ARBA" id="ARBA00022741"/>
    </source>
</evidence>
<dbReference type="InterPro" id="IPR011009">
    <property type="entry name" value="Kinase-like_dom_sf"/>
</dbReference>
<accession>T1HN05</accession>
<dbReference type="GO" id="GO:0005737">
    <property type="term" value="C:cytoplasm"/>
    <property type="evidence" value="ECO:0007669"/>
    <property type="project" value="UniProtKB-SubCell"/>
</dbReference>
<dbReference type="SMART" id="SM00220">
    <property type="entry name" value="S_TKc"/>
    <property type="match status" value="1"/>
</dbReference>
<dbReference type="PANTHER" id="PTHR24346:SF94">
    <property type="entry name" value="NON-SPECIFIC SERINE_THREONINE PROTEIN KINASE"/>
    <property type="match status" value="1"/>
</dbReference>
<organism evidence="25 26">
    <name type="scientific">Rhodnius prolixus</name>
    <name type="common">Triatomid bug</name>
    <dbReference type="NCBI Taxonomy" id="13249"/>
    <lineage>
        <taxon>Eukaryota</taxon>
        <taxon>Metazoa</taxon>
        <taxon>Ecdysozoa</taxon>
        <taxon>Arthropoda</taxon>
        <taxon>Hexapoda</taxon>
        <taxon>Insecta</taxon>
        <taxon>Pterygota</taxon>
        <taxon>Neoptera</taxon>
        <taxon>Paraneoptera</taxon>
        <taxon>Hemiptera</taxon>
        <taxon>Heteroptera</taxon>
        <taxon>Panheteroptera</taxon>
        <taxon>Cimicomorpha</taxon>
        <taxon>Reduviidae</taxon>
        <taxon>Triatominae</taxon>
        <taxon>Rhodnius</taxon>
    </lineage>
</organism>
<evidence type="ECO:0000256" key="11">
    <source>
        <dbReference type="ARBA" id="ARBA00022703"/>
    </source>
</evidence>
<dbReference type="GO" id="GO:0046872">
    <property type="term" value="F:metal ion binding"/>
    <property type="evidence" value="ECO:0007669"/>
    <property type="project" value="UniProtKB-KW"/>
</dbReference>
<evidence type="ECO:0000256" key="9">
    <source>
        <dbReference type="ARBA" id="ARBA00022553"/>
    </source>
</evidence>
<dbReference type="GO" id="GO:0035556">
    <property type="term" value="P:intracellular signal transduction"/>
    <property type="evidence" value="ECO:0007669"/>
    <property type="project" value="TreeGrafter"/>
</dbReference>
<dbReference type="GO" id="GO:0042593">
    <property type="term" value="P:glucose homeostasis"/>
    <property type="evidence" value="ECO:0007669"/>
    <property type="project" value="InterPro"/>
</dbReference>
<keyword evidence="7" id="KW-0963">Cytoplasm</keyword>
<dbReference type="EC" id="2.7.11.1" evidence="6"/>
<dbReference type="Gene3D" id="1.10.510.10">
    <property type="entry name" value="Transferase(Phosphotransferase) domain 1"/>
    <property type="match status" value="1"/>
</dbReference>
<name>T1HN05_RHOPR</name>
<dbReference type="CDD" id="cd14119">
    <property type="entry name" value="STKc_LKB1"/>
    <property type="match status" value="1"/>
</dbReference>
<evidence type="ECO:0000256" key="15">
    <source>
        <dbReference type="ARBA" id="ARBA00022777"/>
    </source>
</evidence>
<dbReference type="HOGENOM" id="CLU_000288_1_1_1"/>
<dbReference type="Gene3D" id="3.30.200.20">
    <property type="entry name" value="Phosphorylase Kinase, domain 1"/>
    <property type="match status" value="1"/>
</dbReference>
<evidence type="ECO:0000256" key="10">
    <source>
        <dbReference type="ARBA" id="ARBA00022679"/>
    </source>
</evidence>
<dbReference type="FunFam" id="3.30.200.20:FF:000235">
    <property type="entry name" value="serine/threonine-protein kinase STK11"/>
    <property type="match status" value="1"/>
</dbReference>
<dbReference type="EMBL" id="ACPB03015113">
    <property type="status" value="NOT_ANNOTATED_CDS"/>
    <property type="molecule type" value="Genomic_DNA"/>
</dbReference>
<dbReference type="GO" id="GO:0006974">
    <property type="term" value="P:DNA damage response"/>
    <property type="evidence" value="ECO:0007669"/>
    <property type="project" value="UniProtKB-KW"/>
</dbReference>
<dbReference type="InterPro" id="IPR000719">
    <property type="entry name" value="Prot_kinase_dom"/>
</dbReference>
<evidence type="ECO:0000256" key="2">
    <source>
        <dbReference type="ARBA" id="ARBA00001946"/>
    </source>
</evidence>
<comment type="cofactor">
    <cofactor evidence="1">
        <name>Mn(2+)</name>
        <dbReference type="ChEBI" id="CHEBI:29035"/>
    </cofactor>
</comment>
<keyword evidence="9" id="KW-0597">Phosphoprotein</keyword>
<reference evidence="25" key="1">
    <citation type="submission" date="2015-05" db="UniProtKB">
        <authorList>
            <consortium name="EnsemblMetazoa"/>
        </authorList>
    </citation>
    <scope>IDENTIFICATION</scope>
</reference>
<dbReference type="PROSITE" id="PS00107">
    <property type="entry name" value="PROTEIN_KINASE_ATP"/>
    <property type="match status" value="1"/>
</dbReference>
<dbReference type="GO" id="GO:0005524">
    <property type="term" value="F:ATP binding"/>
    <property type="evidence" value="ECO:0007669"/>
    <property type="project" value="UniProtKB-UniRule"/>
</dbReference>
<dbReference type="InterPro" id="IPR017441">
    <property type="entry name" value="Protein_kinase_ATP_BS"/>
</dbReference>
<evidence type="ECO:0000256" key="3">
    <source>
        <dbReference type="ARBA" id="ARBA00004123"/>
    </source>
</evidence>
<evidence type="ECO:0000256" key="24">
    <source>
        <dbReference type="SAM" id="MobiDB-lite"/>
    </source>
</evidence>
<comment type="subcellular location">
    <subcellularLocation>
        <location evidence="4">Cytoplasm</location>
    </subcellularLocation>
    <subcellularLocation>
        <location evidence="3">Nucleus</location>
    </subcellularLocation>
</comment>
<evidence type="ECO:0000256" key="20">
    <source>
        <dbReference type="ARBA" id="ARBA00023306"/>
    </source>
</evidence>
<comment type="similarity">
    <text evidence="5">Belongs to the protein kinase superfamily. CAMK Ser/Thr protein kinase family. LKB1 subfamily.</text>
</comment>
<keyword evidence="17" id="KW-0460">Magnesium</keyword>
<evidence type="ECO:0000256" key="18">
    <source>
        <dbReference type="ARBA" id="ARBA00023211"/>
    </source>
</evidence>
<evidence type="ECO:0000256" key="19">
    <source>
        <dbReference type="ARBA" id="ARBA00023242"/>
    </source>
</evidence>
<comment type="catalytic activity">
    <reaction evidence="21">
        <text>L-threonyl-[protein] + ATP = O-phospho-L-threonyl-[protein] + ADP + H(+)</text>
        <dbReference type="Rhea" id="RHEA:46608"/>
        <dbReference type="Rhea" id="RHEA-COMP:11060"/>
        <dbReference type="Rhea" id="RHEA-COMP:11605"/>
        <dbReference type="ChEBI" id="CHEBI:15378"/>
        <dbReference type="ChEBI" id="CHEBI:30013"/>
        <dbReference type="ChEBI" id="CHEBI:30616"/>
        <dbReference type="ChEBI" id="CHEBI:61977"/>
        <dbReference type="ChEBI" id="CHEBI:456216"/>
        <dbReference type="EC" id="2.7.11.1"/>
    </reaction>
</comment>
<dbReference type="PROSITE" id="PS00108">
    <property type="entry name" value="PROTEIN_KINASE_ST"/>
    <property type="match status" value="1"/>
</dbReference>
<evidence type="ECO:0000256" key="1">
    <source>
        <dbReference type="ARBA" id="ARBA00001936"/>
    </source>
</evidence>
<evidence type="ECO:0000256" key="22">
    <source>
        <dbReference type="ARBA" id="ARBA00048679"/>
    </source>
</evidence>
<dbReference type="SUPFAM" id="SSF56112">
    <property type="entry name" value="Protein kinase-like (PK-like)"/>
    <property type="match status" value="1"/>
</dbReference>
<keyword evidence="13" id="KW-0547">Nucleotide-binding</keyword>
<evidence type="ECO:0000313" key="25">
    <source>
        <dbReference type="EnsemblMetazoa" id="RPRC005429-PA"/>
    </source>
</evidence>
<protein>
    <recommendedName>
        <fullName evidence="23">Serine/threonine-protein kinase STK11</fullName>
        <ecNumber evidence="6">2.7.11.1</ecNumber>
    </recommendedName>
</protein>
<evidence type="ECO:0000256" key="7">
    <source>
        <dbReference type="ARBA" id="ARBA00022490"/>
    </source>
</evidence>
<evidence type="ECO:0000256" key="21">
    <source>
        <dbReference type="ARBA" id="ARBA00047899"/>
    </source>
</evidence>
<dbReference type="Pfam" id="PF00069">
    <property type="entry name" value="Pkinase"/>
    <property type="match status" value="1"/>
</dbReference>
<dbReference type="GO" id="GO:0006915">
    <property type="term" value="P:apoptotic process"/>
    <property type="evidence" value="ECO:0007669"/>
    <property type="project" value="UniProtKB-KW"/>
</dbReference>
<dbReference type="Proteomes" id="UP000015103">
    <property type="component" value="Unassembled WGS sequence"/>
</dbReference>
<comment type="cofactor">
    <cofactor evidence="2">
        <name>Mg(2+)</name>
        <dbReference type="ChEBI" id="CHEBI:18420"/>
    </cofactor>
</comment>
<dbReference type="GO" id="GO:0001558">
    <property type="term" value="P:regulation of cell growth"/>
    <property type="evidence" value="ECO:0007669"/>
    <property type="project" value="InterPro"/>
</dbReference>
<keyword evidence="8" id="KW-0723">Serine/threonine-protein kinase</keyword>
<evidence type="ECO:0000256" key="6">
    <source>
        <dbReference type="ARBA" id="ARBA00012513"/>
    </source>
</evidence>
<dbReference type="GO" id="GO:0030010">
    <property type="term" value="P:establishment of cell polarity"/>
    <property type="evidence" value="ECO:0007669"/>
    <property type="project" value="InterPro"/>
</dbReference>
<keyword evidence="18" id="KW-0464">Manganese</keyword>
<evidence type="ECO:0000256" key="23">
    <source>
        <dbReference type="ARBA" id="ARBA00068788"/>
    </source>
</evidence>
<comment type="catalytic activity">
    <reaction evidence="22">
        <text>L-seryl-[protein] + ATP = O-phospho-L-seryl-[protein] + ADP + H(+)</text>
        <dbReference type="Rhea" id="RHEA:17989"/>
        <dbReference type="Rhea" id="RHEA-COMP:9863"/>
        <dbReference type="Rhea" id="RHEA-COMP:11604"/>
        <dbReference type="ChEBI" id="CHEBI:15378"/>
        <dbReference type="ChEBI" id="CHEBI:29999"/>
        <dbReference type="ChEBI" id="CHEBI:30616"/>
        <dbReference type="ChEBI" id="CHEBI:83421"/>
        <dbReference type="ChEBI" id="CHEBI:456216"/>
        <dbReference type="EC" id="2.7.11.1"/>
    </reaction>
</comment>
<keyword evidence="11" id="KW-0053">Apoptosis</keyword>
<evidence type="ECO:0000256" key="17">
    <source>
        <dbReference type="ARBA" id="ARBA00022842"/>
    </source>
</evidence>
<dbReference type="FunFam" id="1.10.510.10:FF:000245">
    <property type="entry name" value="serine/threonine-protein kinase STK11"/>
    <property type="match status" value="1"/>
</dbReference>
<proteinExistence type="inferred from homology"/>
<keyword evidence="14" id="KW-0227">DNA damage</keyword>
<keyword evidence="10" id="KW-0808">Transferase</keyword>
<dbReference type="PROSITE" id="PS50011">
    <property type="entry name" value="PROTEIN_KINASE_DOM"/>
    <property type="match status" value="1"/>
</dbReference>
<dbReference type="VEuPathDB" id="VectorBase:RPRC005429"/>
<dbReference type="InterPro" id="IPR008271">
    <property type="entry name" value="Ser/Thr_kinase_AS"/>
</dbReference>
<feature type="region of interest" description="Disordered" evidence="24">
    <location>
        <begin position="395"/>
        <end position="423"/>
    </location>
</feature>
<sequence>MDNNMTINDFGSSDLDVTTHLFDNTRGFSLINDDEAEDNDITFFHRVESDEIIYQRKKKRCKMIGKYVMGDLLGEGSYGKVKEMLDSETLCRRAVKILKKRKLRRIPNGEQNVQREIQLLKVLHHKNVIQLIDVLYNNEKEKMYLIMEYCVGVLQEMLESTPGKKLPMWQAHCYFGQLMDGLDYLHSHGIVHKDIKPGNLLLTLDDTLKISDLGVAEALDMFASDDTCYTSQGSPAFQPPEIANGEDRFSGFKVDIWSSGVTLYNLTTGRYPFEGDTIYRLFECIGRGEVTIPEELDSSLRELLTGMLKKNPEDRFTLQQIVNHSWMLRKPLIEGNRVPVPPLRGDHLHTTTVLPYLMEYHYGEHYASSQGQFVTERQLNEERKAASDSYEAFATANNNHKNSASSSTSSSNKKGCGKSSRSTSCLSVRKLATCNPS</sequence>
<keyword evidence="26" id="KW-1185">Reference proteome</keyword>
<evidence type="ECO:0000256" key="14">
    <source>
        <dbReference type="ARBA" id="ARBA00022763"/>
    </source>
</evidence>
<dbReference type="AlphaFoldDB" id="T1HN05"/>
<dbReference type="OMA" id="HWEHISC"/>
<dbReference type="PANTHER" id="PTHR24346">
    <property type="entry name" value="MAP/MICROTUBULE AFFINITY-REGULATING KINASE"/>
    <property type="match status" value="1"/>
</dbReference>
<keyword evidence="16" id="KW-0067">ATP-binding</keyword>
<dbReference type="eggNOG" id="KOG0583">
    <property type="taxonomic scope" value="Eukaryota"/>
</dbReference>
<dbReference type="InParanoid" id="T1HN05"/>
<feature type="compositionally biased region" description="Low complexity" evidence="24">
    <location>
        <begin position="397"/>
        <end position="422"/>
    </location>
</feature>
<keyword evidence="12" id="KW-0479">Metal-binding</keyword>
<keyword evidence="20" id="KW-0131">Cell cycle</keyword>
<dbReference type="GO" id="GO:0004674">
    <property type="term" value="F:protein serine/threonine kinase activity"/>
    <property type="evidence" value="ECO:0007669"/>
    <property type="project" value="UniProtKB-KW"/>
</dbReference>
<dbReference type="EnsemblMetazoa" id="RPRC005429-RA">
    <property type="protein sequence ID" value="RPRC005429-PA"/>
    <property type="gene ID" value="RPRC005429"/>
</dbReference>